<dbReference type="AlphaFoldDB" id="A0A2C9YP97"/>
<proteinExistence type="predicted"/>
<name>A0A2C9YP97_BACTU</name>
<keyword evidence="1" id="KW-0472">Membrane</keyword>
<protein>
    <submittedName>
        <fullName evidence="2">Uncharacterized protein</fullName>
    </submittedName>
</protein>
<accession>A0A2C9YP97</accession>
<keyword evidence="1" id="KW-0812">Transmembrane</keyword>
<evidence type="ECO:0000313" key="2">
    <source>
        <dbReference type="EMBL" id="OTY33993.1"/>
    </source>
</evidence>
<feature type="transmembrane region" description="Helical" evidence="1">
    <location>
        <begin position="20"/>
        <end position="42"/>
    </location>
</feature>
<keyword evidence="1" id="KW-1133">Transmembrane helix</keyword>
<organism evidence="2 3">
    <name type="scientific">Bacillus thuringiensis serovar pingluonsis</name>
    <dbReference type="NCBI Taxonomy" id="180881"/>
    <lineage>
        <taxon>Bacteria</taxon>
        <taxon>Bacillati</taxon>
        <taxon>Bacillota</taxon>
        <taxon>Bacilli</taxon>
        <taxon>Bacillales</taxon>
        <taxon>Bacillaceae</taxon>
        <taxon>Bacillus</taxon>
        <taxon>Bacillus cereus group</taxon>
    </lineage>
</organism>
<dbReference type="Proteomes" id="UP000195089">
    <property type="component" value="Unassembled WGS sequence"/>
</dbReference>
<reference evidence="2 3" key="1">
    <citation type="submission" date="2016-10" db="EMBL/GenBank/DDBJ databases">
        <title>Comparative genomics of Bacillus thuringiensis reveals a path to pathogens against multiple invertebrate hosts.</title>
        <authorList>
            <person name="Zheng J."/>
            <person name="Gao Q."/>
            <person name="Liu H."/>
            <person name="Peng D."/>
            <person name="Ruan L."/>
            <person name="Sun M."/>
        </authorList>
    </citation>
    <scope>NUCLEOTIDE SEQUENCE [LARGE SCALE GENOMIC DNA]</scope>
    <source>
        <strain evidence="2">BGSC 4BX1</strain>
    </source>
</reference>
<sequence length="62" mass="7768">MGGLFKRLGFLCYISILKEYIYSFLEYIFLIIYFYFYVIRILREFKIRIKRAVFKKIKMFSI</sequence>
<evidence type="ECO:0000313" key="3">
    <source>
        <dbReference type="Proteomes" id="UP000195089"/>
    </source>
</evidence>
<comment type="caution">
    <text evidence="2">The sequence shown here is derived from an EMBL/GenBank/DDBJ whole genome shotgun (WGS) entry which is preliminary data.</text>
</comment>
<dbReference type="EMBL" id="NFDL01000125">
    <property type="protein sequence ID" value="OTY33993.1"/>
    <property type="molecule type" value="Genomic_DNA"/>
</dbReference>
<gene>
    <name evidence="2" type="ORF">BK742_28565</name>
</gene>
<evidence type="ECO:0000256" key="1">
    <source>
        <dbReference type="SAM" id="Phobius"/>
    </source>
</evidence>